<organism evidence="1">
    <name type="scientific">Zea mays</name>
    <name type="common">Maize</name>
    <dbReference type="NCBI Taxonomy" id="4577"/>
    <lineage>
        <taxon>Eukaryota</taxon>
        <taxon>Viridiplantae</taxon>
        <taxon>Streptophyta</taxon>
        <taxon>Embryophyta</taxon>
        <taxon>Tracheophyta</taxon>
        <taxon>Spermatophyta</taxon>
        <taxon>Magnoliopsida</taxon>
        <taxon>Liliopsida</taxon>
        <taxon>Poales</taxon>
        <taxon>Poaceae</taxon>
        <taxon>PACMAD clade</taxon>
        <taxon>Panicoideae</taxon>
        <taxon>Andropogonodae</taxon>
        <taxon>Andropogoneae</taxon>
        <taxon>Tripsacinae</taxon>
        <taxon>Zea</taxon>
    </lineage>
</organism>
<sequence>MPRLEFVYHMFSKMCEPVVDPAMVSRCATYRASPSGSLCLVPAMARRRFPQLESRPTQAELHPWPRSILPGRSQAPSPPVVLACRQLSLPRVLLSELALVELPWCPSHARACPWSRAVAQLAQVVHGCARCSCRCCVVADAVELALLLASPFVGLECLGL</sequence>
<proteinExistence type="evidence at transcript level"/>
<dbReference type="AlphaFoldDB" id="B4FPT3"/>
<evidence type="ECO:0000313" key="1">
    <source>
        <dbReference type="EMBL" id="ACF84126.1"/>
    </source>
</evidence>
<reference evidence="1" key="1">
    <citation type="journal article" date="2009" name="PLoS Genet.">
        <title>Sequencing, mapping, and analysis of 27,455 maize full-length cDNAs.</title>
        <authorList>
            <person name="Soderlund C."/>
            <person name="Descour A."/>
            <person name="Kudrna D."/>
            <person name="Bomhoff M."/>
            <person name="Boyd L."/>
            <person name="Currie J."/>
            <person name="Angelova A."/>
            <person name="Collura K."/>
            <person name="Wissotski M."/>
            <person name="Ashley E."/>
            <person name="Morrow D."/>
            <person name="Fernandes J."/>
            <person name="Walbot V."/>
            <person name="Yu Y."/>
        </authorList>
    </citation>
    <scope>NUCLEOTIDE SEQUENCE</scope>
    <source>
        <strain evidence="1">B73</strain>
    </source>
</reference>
<dbReference type="RefSeq" id="XP_008676757.1">
    <property type="nucleotide sequence ID" value="XM_008678535.2"/>
</dbReference>
<name>B4FPT3_MAIZE</name>
<dbReference type="EMBL" id="BT039121">
    <property type="protein sequence ID" value="ACF84126.1"/>
    <property type="molecule type" value="mRNA"/>
</dbReference>
<accession>B4FPT3</accession>
<protein>
    <submittedName>
        <fullName evidence="1">Uncharacterized protein</fullName>
    </submittedName>
</protein>
<dbReference type="GeneID" id="100272655"/>
<dbReference type="RefSeq" id="NP_001140585.1">
    <property type="nucleotide sequence ID" value="NM_001147113.1"/>
</dbReference>
<dbReference type="KEGG" id="zma:100272655"/>